<dbReference type="Gene3D" id="3.80.10.10">
    <property type="entry name" value="Ribonuclease Inhibitor"/>
    <property type="match status" value="1"/>
</dbReference>
<name>A0A8S1D3Z8_9INSE</name>
<dbReference type="Proteomes" id="UP000494165">
    <property type="component" value="Unassembled WGS sequence"/>
</dbReference>
<protein>
    <submittedName>
        <fullName evidence="1">Uncharacterized protein</fullName>
    </submittedName>
</protein>
<sequence>MMSRPEKMSHSTPMHDENRYIGGLNFALAKHTRQSPVKSKSTSETSSCQQSQNEDDFIFWNDMYLQYEVKSSRKNFKTLKNLCFQKITHLSLDGNTISLDRVENELKDSMLEYLKVNNLRVPEQLARQLLHADSTWMDFGLVQRGLDQMLIWQHLVRNCHFISVLVWRDYHGKPYTLLPIRDMEKYLPCLEHIEMPDFWCDSQALMILAEQYSQQLRVLHVSLLKLNHDELQILSHLKCLRVLDFHGSRLPRSDLNRDREVMSVLLQELPQLEVLWPSYPETCVQSGSLELLWNHDIQTQVNLKHLRIGDRLNYWPQLVTEVEHLYICGQPRKDTIHYVKSLQKLRSLNVKTTSLSCHTWLSLMLESVGQTLTELVVEISEVEYDVHMCFSFIISMCPNLEKLHISGRVTSLQASETMYHVNAKNFRGLKVVKIDLSGTFFQSQVLNDVISFADDLEVLRVGPLSELKGTGFLEKILFRACNKPRGFDRLREMWITLGHPKVSAELCLVLKRVAFCAPELNKIYINAHMQDSSAQFSQLQLFFQHFLPQIDLLIY</sequence>
<gene>
    <name evidence="1" type="ORF">CLODIP_2_CD13089</name>
</gene>
<evidence type="ECO:0000313" key="2">
    <source>
        <dbReference type="Proteomes" id="UP000494165"/>
    </source>
</evidence>
<dbReference type="AlphaFoldDB" id="A0A8S1D3Z8"/>
<dbReference type="InterPro" id="IPR032675">
    <property type="entry name" value="LRR_dom_sf"/>
</dbReference>
<keyword evidence="2" id="KW-1185">Reference proteome</keyword>
<reference evidence="1 2" key="1">
    <citation type="submission" date="2020-04" db="EMBL/GenBank/DDBJ databases">
        <authorList>
            <person name="Alioto T."/>
            <person name="Alioto T."/>
            <person name="Gomez Garrido J."/>
        </authorList>
    </citation>
    <scope>NUCLEOTIDE SEQUENCE [LARGE SCALE GENOMIC DNA]</scope>
</reference>
<dbReference type="SUPFAM" id="SSF52047">
    <property type="entry name" value="RNI-like"/>
    <property type="match status" value="1"/>
</dbReference>
<comment type="caution">
    <text evidence="1">The sequence shown here is derived from an EMBL/GenBank/DDBJ whole genome shotgun (WGS) entry which is preliminary data.</text>
</comment>
<evidence type="ECO:0000313" key="1">
    <source>
        <dbReference type="EMBL" id="CAB3375644.1"/>
    </source>
</evidence>
<proteinExistence type="predicted"/>
<accession>A0A8S1D3Z8</accession>
<dbReference type="EMBL" id="CADEPI010000116">
    <property type="protein sequence ID" value="CAB3375644.1"/>
    <property type="molecule type" value="Genomic_DNA"/>
</dbReference>
<organism evidence="1 2">
    <name type="scientific">Cloeon dipterum</name>
    <dbReference type="NCBI Taxonomy" id="197152"/>
    <lineage>
        <taxon>Eukaryota</taxon>
        <taxon>Metazoa</taxon>
        <taxon>Ecdysozoa</taxon>
        <taxon>Arthropoda</taxon>
        <taxon>Hexapoda</taxon>
        <taxon>Insecta</taxon>
        <taxon>Pterygota</taxon>
        <taxon>Palaeoptera</taxon>
        <taxon>Ephemeroptera</taxon>
        <taxon>Pisciforma</taxon>
        <taxon>Baetidae</taxon>
        <taxon>Cloeon</taxon>
    </lineage>
</organism>